<feature type="non-terminal residue" evidence="2">
    <location>
        <position position="173"/>
    </location>
</feature>
<dbReference type="EC" id="3.1.22.4" evidence="2"/>
<feature type="non-terminal residue" evidence="2">
    <location>
        <position position="1"/>
    </location>
</feature>
<evidence type="ECO:0000313" key="2">
    <source>
        <dbReference type="EMBL" id="CAA9386524.1"/>
    </source>
</evidence>
<feature type="compositionally biased region" description="Basic and acidic residues" evidence="1">
    <location>
        <begin position="1"/>
        <end position="12"/>
    </location>
</feature>
<feature type="compositionally biased region" description="Basic residues" evidence="1">
    <location>
        <begin position="13"/>
        <end position="56"/>
    </location>
</feature>
<accession>A0A6J4NFT0</accession>
<dbReference type="GO" id="GO:0016787">
    <property type="term" value="F:hydrolase activity"/>
    <property type="evidence" value="ECO:0007669"/>
    <property type="project" value="UniProtKB-KW"/>
</dbReference>
<keyword evidence="2" id="KW-0378">Hydrolase</keyword>
<organism evidence="2">
    <name type="scientific">uncultured Nocardioides sp</name>
    <dbReference type="NCBI Taxonomy" id="198441"/>
    <lineage>
        <taxon>Bacteria</taxon>
        <taxon>Bacillati</taxon>
        <taxon>Actinomycetota</taxon>
        <taxon>Actinomycetes</taxon>
        <taxon>Propionibacteriales</taxon>
        <taxon>Nocardioidaceae</taxon>
        <taxon>Nocardioides</taxon>
        <taxon>environmental samples</taxon>
    </lineage>
</organism>
<feature type="compositionally biased region" description="Basic residues" evidence="1">
    <location>
        <begin position="139"/>
        <end position="157"/>
    </location>
</feature>
<dbReference type="EMBL" id="CADCUN010000134">
    <property type="protein sequence ID" value="CAA9386524.1"/>
    <property type="molecule type" value="Genomic_DNA"/>
</dbReference>
<feature type="compositionally biased region" description="Basic and acidic residues" evidence="1">
    <location>
        <begin position="158"/>
        <end position="173"/>
    </location>
</feature>
<feature type="compositionally biased region" description="Basic residues" evidence="1">
    <location>
        <begin position="74"/>
        <end position="94"/>
    </location>
</feature>
<feature type="region of interest" description="Disordered" evidence="1">
    <location>
        <begin position="1"/>
        <end position="173"/>
    </location>
</feature>
<reference evidence="2" key="1">
    <citation type="submission" date="2020-02" db="EMBL/GenBank/DDBJ databases">
        <authorList>
            <person name="Meier V. D."/>
        </authorList>
    </citation>
    <scope>NUCLEOTIDE SEQUENCE</scope>
    <source>
        <strain evidence="2">AVDCRST_MAG60</strain>
    </source>
</reference>
<feature type="compositionally biased region" description="Basic and acidic residues" evidence="1">
    <location>
        <begin position="95"/>
        <end position="108"/>
    </location>
</feature>
<dbReference type="AlphaFoldDB" id="A0A6J4NFT0"/>
<name>A0A6J4NFT0_9ACTN</name>
<protein>
    <submittedName>
        <fullName evidence="2">RuvC</fullName>
        <ecNumber evidence="2">3.1.22.4</ecNumber>
    </submittedName>
</protein>
<evidence type="ECO:0000256" key="1">
    <source>
        <dbReference type="SAM" id="MobiDB-lite"/>
    </source>
</evidence>
<gene>
    <name evidence="2" type="ORF">AVDCRST_MAG60-1270</name>
</gene>
<proteinExistence type="predicted"/>
<sequence>AGARDRPRADALRRRRGRRLRGAPAHAGRRQRPPHQRDRAHRAAAGHHRARPRRLARGVPSRRGGGGAGLRPLRLQHHHGHRPGQRHRPGRRREARPADRPAHPERGQGGRLRQRAGRQVAGHRDGHPHPAARRPTQAGRRRRCVGPRHHPHLARRRAGQDRRSARCRREEAV</sequence>